<dbReference type="EC" id="2.1.1.45" evidence="1 4"/>
<evidence type="ECO:0000313" key="7">
    <source>
        <dbReference type="Proteomes" id="UP000231487"/>
    </source>
</evidence>
<comment type="pathway">
    <text evidence="4">Pyrimidine metabolism; dTTP biosynthesis.</text>
</comment>
<evidence type="ECO:0000259" key="5">
    <source>
        <dbReference type="Pfam" id="PF00303"/>
    </source>
</evidence>
<evidence type="ECO:0000256" key="4">
    <source>
        <dbReference type="HAMAP-Rule" id="MF_00008"/>
    </source>
</evidence>
<feature type="binding site" description="in other chain" evidence="4">
    <location>
        <begin position="178"/>
        <end position="181"/>
    </location>
    <ligand>
        <name>dUMP</name>
        <dbReference type="ChEBI" id="CHEBI:246422"/>
        <note>ligand shared between dimeric partners</note>
    </ligand>
</feature>
<dbReference type="InterPro" id="IPR036926">
    <property type="entry name" value="Thymidate_synth/dCMP_Mease_sf"/>
</dbReference>
<keyword evidence="4" id="KW-0545">Nucleotide biosynthesis</keyword>
<dbReference type="GO" id="GO:0006231">
    <property type="term" value="P:dTMP biosynthetic process"/>
    <property type="evidence" value="ECO:0007669"/>
    <property type="project" value="UniProtKB-UniRule"/>
</dbReference>
<dbReference type="GO" id="GO:0006235">
    <property type="term" value="P:dTTP biosynthetic process"/>
    <property type="evidence" value="ECO:0007669"/>
    <property type="project" value="UniProtKB-UniRule"/>
</dbReference>
<dbReference type="SUPFAM" id="SSF55831">
    <property type="entry name" value="Thymidylate synthase/dCMP hydroxymethylase"/>
    <property type="match status" value="1"/>
</dbReference>
<dbReference type="AlphaFoldDB" id="A0A2M7WTR4"/>
<dbReference type="InterPro" id="IPR045097">
    <property type="entry name" value="Thymidate_synth/dCMP_Mease"/>
</dbReference>
<feature type="binding site" evidence="4">
    <location>
        <begin position="137"/>
        <end position="138"/>
    </location>
    <ligand>
        <name>dUMP</name>
        <dbReference type="ChEBI" id="CHEBI:246422"/>
        <note>ligand shared between dimeric partners</note>
    </ligand>
</feature>
<sequence>MRQYLDLMENIMKNGVDRKGRNGWTRALFAHQLRFNLGGGFPAMTTKKLAFKSVLSELIWFLEGSGDNNRLKKLIGRENTIWSENAEAPYWKHLARYDGDLGRIYGVQWRSWQTPDGREVDQIGQLLERIKTDPFDRRLVVTAWNPGELSKMALPPCHMLFQFFAYPDGRLSLHMVQRSCDVFLGVPFNIASYALLLSMVAQVSGMKPFECVITLNDVHIYHEHFDAVKVQLARSPMVLPRLWLNPEVSDLFSFGMKDVELVGYESHPAIRAKMLA</sequence>
<dbReference type="InterPro" id="IPR000398">
    <property type="entry name" value="Thymidylate_synthase"/>
</dbReference>
<protein>
    <recommendedName>
        <fullName evidence="1 4">Thymidylate synthase</fullName>
        <shortName evidence="4">TS</shortName>
        <shortName evidence="4">TSase</shortName>
        <ecNumber evidence="1 4">2.1.1.45</ecNumber>
    </recommendedName>
</protein>
<comment type="catalytic activity">
    <reaction evidence="4">
        <text>dUMP + (6R)-5,10-methylene-5,6,7,8-tetrahydrofolate = 7,8-dihydrofolate + dTMP</text>
        <dbReference type="Rhea" id="RHEA:12104"/>
        <dbReference type="ChEBI" id="CHEBI:15636"/>
        <dbReference type="ChEBI" id="CHEBI:57451"/>
        <dbReference type="ChEBI" id="CHEBI:63528"/>
        <dbReference type="ChEBI" id="CHEBI:246422"/>
        <dbReference type="EC" id="2.1.1.45"/>
    </reaction>
</comment>
<comment type="similarity">
    <text evidence="4">Belongs to the thymidylate synthase family. Bacterial-type ThyA subfamily.</text>
</comment>
<feature type="domain" description="Thymidylate synthase/dCMP hydroxymethylase" evidence="5">
    <location>
        <begin position="2"/>
        <end position="275"/>
    </location>
</feature>
<dbReference type="Pfam" id="PF00303">
    <property type="entry name" value="Thymidylat_synt"/>
    <property type="match status" value="1"/>
</dbReference>
<keyword evidence="2 4" id="KW-0489">Methyltransferase</keyword>
<organism evidence="6 7">
    <name type="scientific">Candidatus Zambryskibacteria bacterium CG_4_9_14_3_um_filter_40_16</name>
    <dbReference type="NCBI Taxonomy" id="1975111"/>
    <lineage>
        <taxon>Bacteria</taxon>
        <taxon>Candidatus Zambryskiibacteriota</taxon>
    </lineage>
</organism>
<comment type="subcellular location">
    <subcellularLocation>
        <location evidence="4">Cytoplasm</location>
    </subcellularLocation>
</comment>
<dbReference type="PRINTS" id="PR00108">
    <property type="entry name" value="THYMDSNTHASE"/>
</dbReference>
<proteinExistence type="inferred from homology"/>
<keyword evidence="3 4" id="KW-0808">Transferase</keyword>
<dbReference type="UniPathway" id="UPA00575"/>
<feature type="binding site" evidence="4">
    <location>
        <position position="181"/>
    </location>
    <ligand>
        <name>(6R)-5,10-methylene-5,6,7,8-tetrahydrofolate</name>
        <dbReference type="ChEBI" id="CHEBI:15636"/>
    </ligand>
</feature>
<accession>A0A2M7WTR4</accession>
<dbReference type="InterPro" id="IPR023451">
    <property type="entry name" value="Thymidate_synth/dCMP_Mease_dom"/>
</dbReference>
<name>A0A2M7WTR4_9BACT</name>
<evidence type="ECO:0000256" key="1">
    <source>
        <dbReference type="ARBA" id="ARBA00011947"/>
    </source>
</evidence>
<comment type="function">
    <text evidence="4">Catalyzes the reductive methylation of 2'-deoxyuridine-5'-monophosphate (dUMP) to 2'-deoxythymidine-5'-monophosphate (dTMP) while utilizing 5,10-methylenetetrahydrofolate (mTHF) as the methyl donor and reductant in the reaction, yielding dihydrofolate (DHF) as a by-product. This enzymatic reaction provides an intracellular de novo source of dTMP, an essential precursor for DNA biosynthesis.</text>
</comment>
<keyword evidence="4" id="KW-0963">Cytoplasm</keyword>
<dbReference type="GO" id="GO:0004799">
    <property type="term" value="F:thymidylate synthase activity"/>
    <property type="evidence" value="ECO:0007669"/>
    <property type="project" value="UniProtKB-UniRule"/>
</dbReference>
<dbReference type="NCBIfam" id="TIGR03284">
    <property type="entry name" value="thym_sym"/>
    <property type="match status" value="1"/>
</dbReference>
<evidence type="ECO:0000256" key="2">
    <source>
        <dbReference type="ARBA" id="ARBA00022603"/>
    </source>
</evidence>
<feature type="binding site" description="in other chain" evidence="4">
    <location>
        <begin position="219"/>
        <end position="221"/>
    </location>
    <ligand>
        <name>dUMP</name>
        <dbReference type="ChEBI" id="CHEBI:246422"/>
        <note>ligand shared between dimeric partners</note>
    </ligand>
</feature>
<comment type="caution">
    <text evidence="6">The sequence shown here is derived from an EMBL/GenBank/DDBJ whole genome shotgun (WGS) entry which is preliminary data.</text>
</comment>
<reference evidence="7" key="1">
    <citation type="submission" date="2017-09" db="EMBL/GenBank/DDBJ databases">
        <title>Depth-based differentiation of microbial function through sediment-hosted aquifers and enrichment of novel symbionts in the deep terrestrial subsurface.</title>
        <authorList>
            <person name="Probst A.J."/>
            <person name="Ladd B."/>
            <person name="Jarett J.K."/>
            <person name="Geller-Mcgrath D.E."/>
            <person name="Sieber C.M.K."/>
            <person name="Emerson J.B."/>
            <person name="Anantharaman K."/>
            <person name="Thomas B.C."/>
            <person name="Malmstrom R."/>
            <person name="Stieglmeier M."/>
            <person name="Klingl A."/>
            <person name="Woyke T."/>
            <person name="Ryan C.M."/>
            <person name="Banfield J.F."/>
        </authorList>
    </citation>
    <scope>NUCLEOTIDE SEQUENCE [LARGE SCALE GENOMIC DNA]</scope>
</reference>
<dbReference type="EMBL" id="PFXE01000041">
    <property type="protein sequence ID" value="PJA33391.1"/>
    <property type="molecule type" value="Genomic_DNA"/>
</dbReference>
<dbReference type="HAMAP" id="MF_00008">
    <property type="entry name" value="Thymidy_synth_bact"/>
    <property type="match status" value="1"/>
</dbReference>
<comment type="caution">
    <text evidence="4">Lacks conserved residue(s) required for the propagation of feature annotation.</text>
</comment>
<dbReference type="PANTHER" id="PTHR11548">
    <property type="entry name" value="THYMIDYLATE SYNTHASE 1"/>
    <property type="match status" value="1"/>
</dbReference>
<comment type="subunit">
    <text evidence="4">Homodimer.</text>
</comment>
<dbReference type="GO" id="GO:0032259">
    <property type="term" value="P:methylation"/>
    <property type="evidence" value="ECO:0007669"/>
    <property type="project" value="UniProtKB-KW"/>
</dbReference>
<dbReference type="CDD" id="cd00351">
    <property type="entry name" value="TS_Pyrimidine_HMase"/>
    <property type="match status" value="1"/>
</dbReference>
<evidence type="ECO:0000256" key="3">
    <source>
        <dbReference type="ARBA" id="ARBA00022679"/>
    </source>
</evidence>
<evidence type="ECO:0000313" key="6">
    <source>
        <dbReference type="EMBL" id="PJA33391.1"/>
    </source>
</evidence>
<dbReference type="PANTHER" id="PTHR11548:SF1">
    <property type="entry name" value="THYMIDYLATE SYNTHASE 1"/>
    <property type="match status" value="1"/>
</dbReference>
<feature type="active site" description="Nucleophile" evidence="4">
    <location>
        <position position="157"/>
    </location>
</feature>
<dbReference type="GO" id="GO:0005829">
    <property type="term" value="C:cytosol"/>
    <property type="evidence" value="ECO:0007669"/>
    <property type="project" value="TreeGrafter"/>
</dbReference>
<dbReference type="Proteomes" id="UP000231487">
    <property type="component" value="Unassembled WGS sequence"/>
</dbReference>
<feature type="binding site" description="in other chain" evidence="4">
    <location>
        <position position="189"/>
    </location>
    <ligand>
        <name>dUMP</name>
        <dbReference type="ChEBI" id="CHEBI:246422"/>
        <note>ligand shared between dimeric partners</note>
    </ligand>
</feature>
<dbReference type="NCBIfam" id="NF002497">
    <property type="entry name" value="PRK01827.1-3"/>
    <property type="match status" value="1"/>
</dbReference>
<dbReference type="Gene3D" id="3.30.572.10">
    <property type="entry name" value="Thymidylate synthase/dCMP hydroxymethylase domain"/>
    <property type="match status" value="1"/>
</dbReference>
<gene>
    <name evidence="4" type="primary">thyA</name>
    <name evidence="6" type="ORF">CO184_02110</name>
</gene>